<dbReference type="eggNOG" id="COG3290">
    <property type="taxonomic scope" value="Bacteria"/>
</dbReference>
<dbReference type="EC" id="2.7.13.3" evidence="3"/>
<evidence type="ECO:0000256" key="9">
    <source>
        <dbReference type="ARBA" id="ARBA00022989"/>
    </source>
</evidence>
<evidence type="ECO:0000313" key="14">
    <source>
        <dbReference type="Proteomes" id="UP000036923"/>
    </source>
</evidence>
<dbReference type="RefSeq" id="WP_036935128.1">
    <property type="nucleotide sequence ID" value="NZ_JQKC01000001.1"/>
</dbReference>
<evidence type="ECO:0000256" key="10">
    <source>
        <dbReference type="ARBA" id="ARBA00023136"/>
    </source>
</evidence>
<feature type="domain" description="Single cache" evidence="12">
    <location>
        <begin position="78"/>
        <end position="176"/>
    </location>
</feature>
<evidence type="ECO:0000256" key="8">
    <source>
        <dbReference type="ARBA" id="ARBA00022777"/>
    </source>
</evidence>
<dbReference type="Proteomes" id="UP000036923">
    <property type="component" value="Unassembled WGS sequence"/>
</dbReference>
<dbReference type="PANTHER" id="PTHR45528">
    <property type="entry name" value="SENSOR HISTIDINE KINASE CPXA"/>
    <property type="match status" value="1"/>
</dbReference>
<comment type="caution">
    <text evidence="13">The sequence shown here is derived from an EMBL/GenBank/DDBJ whole genome shotgun (WGS) entry which is preliminary data.</text>
</comment>
<dbReference type="GO" id="GO:0005886">
    <property type="term" value="C:plasma membrane"/>
    <property type="evidence" value="ECO:0007669"/>
    <property type="project" value="UniProtKB-SubCell"/>
</dbReference>
<evidence type="ECO:0000256" key="2">
    <source>
        <dbReference type="ARBA" id="ARBA00004651"/>
    </source>
</evidence>
<evidence type="ECO:0000313" key="13">
    <source>
        <dbReference type="EMBL" id="KNY29660.1"/>
    </source>
</evidence>
<keyword evidence="7 11" id="KW-0812">Transmembrane</keyword>
<feature type="transmembrane region" description="Helical" evidence="11">
    <location>
        <begin position="237"/>
        <end position="255"/>
    </location>
</feature>
<evidence type="ECO:0000256" key="5">
    <source>
        <dbReference type="ARBA" id="ARBA00022553"/>
    </source>
</evidence>
<keyword evidence="14" id="KW-1185">Reference proteome</keyword>
<name>A0A0L6JVJ3_9FIRM</name>
<keyword evidence="9 11" id="KW-1133">Transmembrane helix</keyword>
<evidence type="ECO:0000259" key="12">
    <source>
        <dbReference type="Pfam" id="PF17202"/>
    </source>
</evidence>
<evidence type="ECO:0000256" key="7">
    <source>
        <dbReference type="ARBA" id="ARBA00022692"/>
    </source>
</evidence>
<dbReference type="OrthoDB" id="9814363at2"/>
<dbReference type="PANTHER" id="PTHR45528:SF10">
    <property type="entry name" value="METHYL-ACCEPTING CHEMOTAXIS PROTEIN"/>
    <property type="match status" value="1"/>
</dbReference>
<dbReference type="GO" id="GO:0000155">
    <property type="term" value="F:phosphorelay sensor kinase activity"/>
    <property type="evidence" value="ECO:0007669"/>
    <property type="project" value="TreeGrafter"/>
</dbReference>
<gene>
    <name evidence="13" type="ORF">Bccel_4934</name>
</gene>
<accession>A0A0L6JVJ3</accession>
<evidence type="ECO:0000256" key="11">
    <source>
        <dbReference type="SAM" id="Phobius"/>
    </source>
</evidence>
<organism evidence="13 14">
    <name type="scientific">Pseudobacteroides cellulosolvens ATCC 35603 = DSM 2933</name>
    <dbReference type="NCBI Taxonomy" id="398512"/>
    <lineage>
        <taxon>Bacteria</taxon>
        <taxon>Bacillati</taxon>
        <taxon>Bacillota</taxon>
        <taxon>Clostridia</taxon>
        <taxon>Eubacteriales</taxon>
        <taxon>Oscillospiraceae</taxon>
        <taxon>Pseudobacteroides</taxon>
    </lineage>
</organism>
<comment type="subcellular location">
    <subcellularLocation>
        <location evidence="2">Cell membrane</location>
        <topology evidence="2">Multi-pass membrane protein</topology>
    </subcellularLocation>
</comment>
<keyword evidence="10 11" id="KW-0472">Membrane</keyword>
<keyword evidence="8" id="KW-0418">Kinase</keyword>
<dbReference type="STRING" id="398512.Bccel_4934"/>
<dbReference type="Pfam" id="PF17202">
    <property type="entry name" value="sCache_3_3"/>
    <property type="match status" value="2"/>
</dbReference>
<evidence type="ECO:0000256" key="6">
    <source>
        <dbReference type="ARBA" id="ARBA00022679"/>
    </source>
</evidence>
<dbReference type="PATRIC" id="fig|398512.5.peg.5173"/>
<feature type="domain" description="Single cache" evidence="12">
    <location>
        <begin position="309"/>
        <end position="412"/>
    </location>
</feature>
<reference evidence="14" key="1">
    <citation type="submission" date="2015-07" db="EMBL/GenBank/DDBJ databases">
        <title>Near-Complete Genome Sequence of the Cellulolytic Bacterium Bacteroides (Pseudobacteroides) cellulosolvens ATCC 35603.</title>
        <authorList>
            <person name="Dassa B."/>
            <person name="Utturkar S.M."/>
            <person name="Klingeman D.M."/>
            <person name="Hurt R.A."/>
            <person name="Keller M."/>
            <person name="Xu J."/>
            <person name="Reddy Y.H.K."/>
            <person name="Borovok I."/>
            <person name="Grinberg I.R."/>
            <person name="Lamed R."/>
            <person name="Zhivin O."/>
            <person name="Bayer E.A."/>
            <person name="Brown S.D."/>
        </authorList>
    </citation>
    <scope>NUCLEOTIDE SEQUENCE [LARGE SCALE GENOMIC DNA]</scope>
    <source>
        <strain evidence="14">DSM 2933</strain>
    </source>
</reference>
<dbReference type="EMBL" id="LGTC01000001">
    <property type="protein sequence ID" value="KNY29660.1"/>
    <property type="molecule type" value="Genomic_DNA"/>
</dbReference>
<keyword evidence="5" id="KW-0597">Phosphoprotein</keyword>
<keyword evidence="4" id="KW-1003">Cell membrane</keyword>
<evidence type="ECO:0000256" key="1">
    <source>
        <dbReference type="ARBA" id="ARBA00000085"/>
    </source>
</evidence>
<dbReference type="AlphaFoldDB" id="A0A0L6JVJ3"/>
<comment type="catalytic activity">
    <reaction evidence="1">
        <text>ATP + protein L-histidine = ADP + protein N-phospho-L-histidine.</text>
        <dbReference type="EC" id="2.7.13.3"/>
    </reaction>
</comment>
<sequence precursor="true">MKKKVMLKGKLMRVSILLIALFTATIFFITNTNVNNLVENNISAKLDSVSYLGMDIIKSKYYGDWNVKSGKLFIGENLINDNFEVVDAIKEKTDAFAAIYVNDESVATNIVDGDGKRTVGSKLSNEAAQSVLNNGITYEGTEEILGQKYNVKYVPLKDNMGKAIGAWFVGVQKIDVGSQDGKIKQMRTSIVVISVLCGLLGCIILMFYSKKYLKDIDTLKVSFLGSSSNSNKTQQKVLRMSLLLIGTFIVIWFVIQGFTIGNVVNKIVDSNVKDKLNAASELGYMLIEEKYKGDWSIVDDKLYKGTNSFNGNAEIVDTIGSITESRSTIFMNDTRISTNILQADGTRAIGTKASNEVINTVLKEGKEFTGETTDVEKICVARYMPLIDSTGKTIGMWFVGIDKKSISDQITDLRKPITQISIMAIIIAFMTFLFLSRRMVYDVDNYDIKLSA</sequence>
<dbReference type="InterPro" id="IPR050398">
    <property type="entry name" value="HssS/ArlS-like"/>
</dbReference>
<feature type="transmembrane region" description="Helical" evidence="11">
    <location>
        <begin position="189"/>
        <end position="208"/>
    </location>
</feature>
<evidence type="ECO:0000256" key="4">
    <source>
        <dbReference type="ARBA" id="ARBA00022475"/>
    </source>
</evidence>
<proteinExistence type="predicted"/>
<feature type="transmembrane region" description="Helical" evidence="11">
    <location>
        <begin position="417"/>
        <end position="435"/>
    </location>
</feature>
<dbReference type="InterPro" id="IPR033463">
    <property type="entry name" value="sCache_3"/>
</dbReference>
<dbReference type="InterPro" id="IPR029151">
    <property type="entry name" value="Sensor-like_sf"/>
</dbReference>
<evidence type="ECO:0000256" key="3">
    <source>
        <dbReference type="ARBA" id="ARBA00012438"/>
    </source>
</evidence>
<protein>
    <recommendedName>
        <fullName evidence="3">histidine kinase</fullName>
        <ecNumber evidence="3">2.7.13.3</ecNumber>
    </recommendedName>
</protein>
<dbReference type="SUPFAM" id="SSF103190">
    <property type="entry name" value="Sensory domain-like"/>
    <property type="match status" value="2"/>
</dbReference>
<keyword evidence="6" id="KW-0808">Transferase</keyword>